<sequence>MSESTTLIEKKPEEVLPGFTKLSKQILVKSPSTSSQSSPTDPTTIIIYGWGDARPKHIAKYVSGFETLFPAAKIVLIFSPILKALYQVLETRAKTMHPVLEAVFGSTSVEALTSPSAKKERILVQVMSNTGGINFAATLYAYRQIVGPGHPPFPHQMLVCDSTPGSTHFMTNIGPWSKALAVGAATYLPWPFVITRALAVVFLATMHGLAVLIGEQSAAEFSTGAVNDPSLCDVGAKRLYLYSKEDDIIFWYDIEEHAAMARGKGYDVAGEVFEGTGHVGHLRAHPEQYWAAIKGRWEEAVGNTNREVVE</sequence>
<evidence type="ECO:0000313" key="2">
    <source>
        <dbReference type="Proteomes" id="UP001283341"/>
    </source>
</evidence>
<proteinExistence type="predicted"/>
<evidence type="ECO:0000313" key="1">
    <source>
        <dbReference type="EMBL" id="KAK3324978.1"/>
    </source>
</evidence>
<name>A0AAE0MAY1_9PEZI</name>
<dbReference type="SUPFAM" id="SSF53474">
    <property type="entry name" value="alpha/beta-Hydrolases"/>
    <property type="match status" value="1"/>
</dbReference>
<keyword evidence="2" id="KW-1185">Reference proteome</keyword>
<dbReference type="EMBL" id="JAUEDM010000002">
    <property type="protein sequence ID" value="KAK3324978.1"/>
    <property type="molecule type" value="Genomic_DNA"/>
</dbReference>
<gene>
    <name evidence="1" type="ORF">B0H66DRAFT_547183</name>
</gene>
<dbReference type="PANTHER" id="PTHR12265:SF14">
    <property type="entry name" value="INDOLE-DITERPENE BIOSYNTHESIS PROTEIN PAXU"/>
    <property type="match status" value="1"/>
</dbReference>
<dbReference type="PANTHER" id="PTHR12265">
    <property type="entry name" value="TRANSMEMBRANE PROTEIN 53"/>
    <property type="match status" value="1"/>
</dbReference>
<protein>
    <recommendedName>
        <fullName evidence="3">DUF829-domain-containing protein</fullName>
    </recommendedName>
</protein>
<dbReference type="AlphaFoldDB" id="A0AAE0MAY1"/>
<dbReference type="InterPro" id="IPR008547">
    <property type="entry name" value="DUF829_TMEM53"/>
</dbReference>
<reference evidence="1" key="2">
    <citation type="submission" date="2023-06" db="EMBL/GenBank/DDBJ databases">
        <authorList>
            <consortium name="Lawrence Berkeley National Laboratory"/>
            <person name="Haridas S."/>
            <person name="Hensen N."/>
            <person name="Bonometti L."/>
            <person name="Westerberg I."/>
            <person name="Brannstrom I.O."/>
            <person name="Guillou S."/>
            <person name="Cros-Aarteil S."/>
            <person name="Calhoun S."/>
            <person name="Kuo A."/>
            <person name="Mondo S."/>
            <person name="Pangilinan J."/>
            <person name="Riley R."/>
            <person name="Labutti K."/>
            <person name="Andreopoulos B."/>
            <person name="Lipzen A."/>
            <person name="Chen C."/>
            <person name="Yanf M."/>
            <person name="Daum C."/>
            <person name="Ng V."/>
            <person name="Clum A."/>
            <person name="Steindorff A."/>
            <person name="Ohm R."/>
            <person name="Martin F."/>
            <person name="Silar P."/>
            <person name="Natvig D."/>
            <person name="Lalanne C."/>
            <person name="Gautier V."/>
            <person name="Ament-Velasquez S.L."/>
            <person name="Kruys A."/>
            <person name="Hutchinson M.I."/>
            <person name="Powell A.J."/>
            <person name="Barry K."/>
            <person name="Miller A.N."/>
            <person name="Grigoriev I.V."/>
            <person name="Debuchy R."/>
            <person name="Gladieux P."/>
            <person name="Thoren M.H."/>
            <person name="Johannesson H."/>
        </authorList>
    </citation>
    <scope>NUCLEOTIDE SEQUENCE</scope>
    <source>
        <strain evidence="1">CBS 118394</strain>
    </source>
</reference>
<dbReference type="Proteomes" id="UP001283341">
    <property type="component" value="Unassembled WGS sequence"/>
</dbReference>
<reference evidence="1" key="1">
    <citation type="journal article" date="2023" name="Mol. Phylogenet. Evol.">
        <title>Genome-scale phylogeny and comparative genomics of the fungal order Sordariales.</title>
        <authorList>
            <person name="Hensen N."/>
            <person name="Bonometti L."/>
            <person name="Westerberg I."/>
            <person name="Brannstrom I.O."/>
            <person name="Guillou S."/>
            <person name="Cros-Aarteil S."/>
            <person name="Calhoun S."/>
            <person name="Haridas S."/>
            <person name="Kuo A."/>
            <person name="Mondo S."/>
            <person name="Pangilinan J."/>
            <person name="Riley R."/>
            <person name="LaButti K."/>
            <person name="Andreopoulos B."/>
            <person name="Lipzen A."/>
            <person name="Chen C."/>
            <person name="Yan M."/>
            <person name="Daum C."/>
            <person name="Ng V."/>
            <person name="Clum A."/>
            <person name="Steindorff A."/>
            <person name="Ohm R.A."/>
            <person name="Martin F."/>
            <person name="Silar P."/>
            <person name="Natvig D.O."/>
            <person name="Lalanne C."/>
            <person name="Gautier V."/>
            <person name="Ament-Velasquez S.L."/>
            <person name="Kruys A."/>
            <person name="Hutchinson M.I."/>
            <person name="Powell A.J."/>
            <person name="Barry K."/>
            <person name="Miller A.N."/>
            <person name="Grigoriev I.V."/>
            <person name="Debuchy R."/>
            <person name="Gladieux P."/>
            <person name="Hiltunen Thoren M."/>
            <person name="Johannesson H."/>
        </authorList>
    </citation>
    <scope>NUCLEOTIDE SEQUENCE</scope>
    <source>
        <strain evidence="1">CBS 118394</strain>
    </source>
</reference>
<dbReference type="Pfam" id="PF05705">
    <property type="entry name" value="DUF829"/>
    <property type="match status" value="1"/>
</dbReference>
<evidence type="ECO:0008006" key="3">
    <source>
        <dbReference type="Google" id="ProtNLM"/>
    </source>
</evidence>
<organism evidence="1 2">
    <name type="scientific">Apodospora peruviana</name>
    <dbReference type="NCBI Taxonomy" id="516989"/>
    <lineage>
        <taxon>Eukaryota</taxon>
        <taxon>Fungi</taxon>
        <taxon>Dikarya</taxon>
        <taxon>Ascomycota</taxon>
        <taxon>Pezizomycotina</taxon>
        <taxon>Sordariomycetes</taxon>
        <taxon>Sordariomycetidae</taxon>
        <taxon>Sordariales</taxon>
        <taxon>Lasiosphaeriaceae</taxon>
        <taxon>Apodospora</taxon>
    </lineage>
</organism>
<dbReference type="InterPro" id="IPR029058">
    <property type="entry name" value="AB_hydrolase_fold"/>
</dbReference>
<comment type="caution">
    <text evidence="1">The sequence shown here is derived from an EMBL/GenBank/DDBJ whole genome shotgun (WGS) entry which is preliminary data.</text>
</comment>
<accession>A0AAE0MAY1</accession>